<feature type="transmembrane region" description="Helical" evidence="7">
    <location>
        <begin position="360"/>
        <end position="387"/>
    </location>
</feature>
<keyword evidence="5 7" id="KW-0472">Membrane</keyword>
<keyword evidence="4 7" id="KW-1133">Transmembrane helix</keyword>
<evidence type="ECO:0000256" key="5">
    <source>
        <dbReference type="ARBA" id="ARBA00023136"/>
    </source>
</evidence>
<dbReference type="GO" id="GO:0022857">
    <property type="term" value="F:transmembrane transporter activity"/>
    <property type="evidence" value="ECO:0007669"/>
    <property type="project" value="TreeGrafter"/>
</dbReference>
<sequence>MKTKDLLTICIQNLTRHKSRTFLTVLGVIIGCCSVVIMISIGIGMKEAQKNMLAQMGDLTIINVYPAGKGSRSAKLDNKAIRRLKEMQSVEAVTPKLTAENIPITLYAGRNRRYRSTYTTIVGIDVKAAGAMGYKLTEGSWDKAGRDGVFVGENFAYMFEDTKRPSGRNTVDMYSGYDDLDERGMPVKPQPYFDALNTSYTLDVSSDKEDDKKITRQLEAAGRMKEDYGKGEETSMGLVMDLEMLKTILDQQARLSGKKPEWKKGYSGALVKVKDMNQVAAVEAEIKRMGFRTSSMETIRKPMEQEARQKQMMLGGLGAISLFVAALGITNTMIMSISERTREIGVMKSLGCFVRDIRKIFLLEAGFIGFLGGVTGTVFSYAISFIMNMTSGGMASSSMVMGGAMDADMAGAPSRLSVIPWWLSLFAVLFSIAVGVGAGYYPASKAVRISALEAIKHD</sequence>
<dbReference type="PANTHER" id="PTHR30572">
    <property type="entry name" value="MEMBRANE COMPONENT OF TRANSPORTER-RELATED"/>
    <property type="match status" value="1"/>
</dbReference>
<feature type="transmembrane region" description="Helical" evidence="7">
    <location>
        <begin position="21"/>
        <end position="45"/>
    </location>
</feature>
<evidence type="ECO:0000313" key="11">
    <source>
        <dbReference type="Proteomes" id="UP001299608"/>
    </source>
</evidence>
<feature type="domain" description="ABC3 transporter permease C-terminal" evidence="8">
    <location>
        <begin position="317"/>
        <end position="450"/>
    </location>
</feature>
<comment type="caution">
    <text evidence="10">The sequence shown here is derived from an EMBL/GenBank/DDBJ whole genome shotgun (WGS) entry which is preliminary data.</text>
</comment>
<feature type="transmembrane region" description="Helical" evidence="7">
    <location>
        <begin position="312"/>
        <end position="339"/>
    </location>
</feature>
<dbReference type="Pfam" id="PF02687">
    <property type="entry name" value="FtsX"/>
    <property type="match status" value="1"/>
</dbReference>
<accession>A0AAW5BV77</accession>
<protein>
    <submittedName>
        <fullName evidence="10">ABC transporter permease</fullName>
    </submittedName>
</protein>
<comment type="similarity">
    <text evidence="6">Belongs to the ABC-4 integral membrane protein family.</text>
</comment>
<keyword evidence="3 7" id="KW-0812">Transmembrane</keyword>
<evidence type="ECO:0000259" key="9">
    <source>
        <dbReference type="Pfam" id="PF12704"/>
    </source>
</evidence>
<name>A0AAW5BV77_9FIRM</name>
<dbReference type="InterPro" id="IPR025857">
    <property type="entry name" value="MacB_PCD"/>
</dbReference>
<evidence type="ECO:0000256" key="4">
    <source>
        <dbReference type="ARBA" id="ARBA00022989"/>
    </source>
</evidence>
<evidence type="ECO:0000256" key="2">
    <source>
        <dbReference type="ARBA" id="ARBA00022475"/>
    </source>
</evidence>
<evidence type="ECO:0000259" key="8">
    <source>
        <dbReference type="Pfam" id="PF02687"/>
    </source>
</evidence>
<evidence type="ECO:0000256" key="7">
    <source>
        <dbReference type="SAM" id="Phobius"/>
    </source>
</evidence>
<dbReference type="PROSITE" id="PS51257">
    <property type="entry name" value="PROKAR_LIPOPROTEIN"/>
    <property type="match status" value="1"/>
</dbReference>
<evidence type="ECO:0000256" key="6">
    <source>
        <dbReference type="ARBA" id="ARBA00038076"/>
    </source>
</evidence>
<feature type="transmembrane region" description="Helical" evidence="7">
    <location>
        <begin position="419"/>
        <end position="441"/>
    </location>
</feature>
<feature type="domain" description="MacB-like periplasmic core" evidence="9">
    <location>
        <begin position="21"/>
        <end position="159"/>
    </location>
</feature>
<keyword evidence="2" id="KW-1003">Cell membrane</keyword>
<dbReference type="Pfam" id="PF12704">
    <property type="entry name" value="MacB_PCD"/>
    <property type="match status" value="1"/>
</dbReference>
<dbReference type="GO" id="GO:0005886">
    <property type="term" value="C:plasma membrane"/>
    <property type="evidence" value="ECO:0007669"/>
    <property type="project" value="UniProtKB-SubCell"/>
</dbReference>
<dbReference type="Proteomes" id="UP001299608">
    <property type="component" value="Unassembled WGS sequence"/>
</dbReference>
<evidence type="ECO:0000313" key="10">
    <source>
        <dbReference type="EMBL" id="MCG4744136.1"/>
    </source>
</evidence>
<dbReference type="PANTHER" id="PTHR30572:SF4">
    <property type="entry name" value="ABC TRANSPORTER PERMEASE YTRF"/>
    <property type="match status" value="1"/>
</dbReference>
<organism evidence="10 11">
    <name type="scientific">Enterocloster aldenensis</name>
    <dbReference type="NCBI Taxonomy" id="358742"/>
    <lineage>
        <taxon>Bacteria</taxon>
        <taxon>Bacillati</taxon>
        <taxon>Bacillota</taxon>
        <taxon>Clostridia</taxon>
        <taxon>Lachnospirales</taxon>
        <taxon>Lachnospiraceae</taxon>
        <taxon>Enterocloster</taxon>
    </lineage>
</organism>
<evidence type="ECO:0000256" key="3">
    <source>
        <dbReference type="ARBA" id="ARBA00022692"/>
    </source>
</evidence>
<dbReference type="AlphaFoldDB" id="A0AAW5BV77"/>
<dbReference type="EMBL" id="JAKNGE010000002">
    <property type="protein sequence ID" value="MCG4744136.1"/>
    <property type="molecule type" value="Genomic_DNA"/>
</dbReference>
<dbReference type="RefSeq" id="WP_117557357.1">
    <property type="nucleotide sequence ID" value="NZ_JAKNGE010000002.1"/>
</dbReference>
<proteinExistence type="inferred from homology"/>
<comment type="subcellular location">
    <subcellularLocation>
        <location evidence="1">Cell membrane</location>
        <topology evidence="1">Multi-pass membrane protein</topology>
    </subcellularLocation>
</comment>
<reference evidence="10" key="1">
    <citation type="submission" date="2022-01" db="EMBL/GenBank/DDBJ databases">
        <title>Collection of gut derived symbiotic bacterial strains cultured from healthy donors.</title>
        <authorList>
            <person name="Lin H."/>
            <person name="Kohout C."/>
            <person name="Waligurski E."/>
            <person name="Pamer E.G."/>
        </authorList>
    </citation>
    <scope>NUCLEOTIDE SEQUENCE</scope>
    <source>
        <strain evidence="10">DFI.6.55</strain>
    </source>
</reference>
<dbReference type="InterPro" id="IPR003838">
    <property type="entry name" value="ABC3_permease_C"/>
</dbReference>
<gene>
    <name evidence="10" type="ORF">L0N08_01760</name>
</gene>
<dbReference type="InterPro" id="IPR050250">
    <property type="entry name" value="Macrolide_Exporter_MacB"/>
</dbReference>
<evidence type="ECO:0000256" key="1">
    <source>
        <dbReference type="ARBA" id="ARBA00004651"/>
    </source>
</evidence>